<dbReference type="AlphaFoldDB" id="U1QTK5"/>
<dbReference type="PROSITE" id="PS51257">
    <property type="entry name" value="PROKAR_LIPOPROTEIN"/>
    <property type="match status" value="1"/>
</dbReference>
<reference evidence="3 4" key="1">
    <citation type="submission" date="2013-08" db="EMBL/GenBank/DDBJ databases">
        <authorList>
            <person name="Weinstock G."/>
            <person name="Sodergren E."/>
            <person name="Wylie T."/>
            <person name="Fulton L."/>
            <person name="Fulton R."/>
            <person name="Fronick C."/>
            <person name="O'Laughlin M."/>
            <person name="Godfrey J."/>
            <person name="Miner T."/>
            <person name="Herter B."/>
            <person name="Appelbaum E."/>
            <person name="Cordes M."/>
            <person name="Lek S."/>
            <person name="Wollam A."/>
            <person name="Pepin K.H."/>
            <person name="Palsikar V.B."/>
            <person name="Mitreva M."/>
            <person name="Wilson R.K."/>
        </authorList>
    </citation>
    <scope>NUCLEOTIDE SEQUENCE [LARGE SCALE GENOMIC DNA]</scope>
    <source>
        <strain evidence="3 4">F0542</strain>
    </source>
</reference>
<evidence type="ECO:0000313" key="3">
    <source>
        <dbReference type="EMBL" id="ERH24889.1"/>
    </source>
</evidence>
<dbReference type="Proteomes" id="UP000016536">
    <property type="component" value="Unassembled WGS sequence"/>
</dbReference>
<keyword evidence="4" id="KW-1185">Reference proteome</keyword>
<dbReference type="Gene3D" id="3.40.50.720">
    <property type="entry name" value="NAD(P)-binding Rossmann-like Domain"/>
    <property type="match status" value="1"/>
</dbReference>
<dbReference type="PANTHER" id="PTHR43000">
    <property type="entry name" value="DTDP-D-GLUCOSE 4,6-DEHYDRATASE-RELATED"/>
    <property type="match status" value="1"/>
</dbReference>
<dbReference type="PATRIC" id="fig|1321818.3.peg.852"/>
<dbReference type="HOGENOM" id="CLU_007383_1_7_11"/>
<proteinExistence type="inferred from homology"/>
<dbReference type="InterPro" id="IPR036291">
    <property type="entry name" value="NAD(P)-bd_dom_sf"/>
</dbReference>
<dbReference type="EMBL" id="AWSE01000045">
    <property type="protein sequence ID" value="ERH24889.1"/>
    <property type="molecule type" value="Genomic_DNA"/>
</dbReference>
<comment type="caution">
    <text evidence="3">The sequence shown here is derived from an EMBL/GenBank/DDBJ whole genome shotgun (WGS) entry which is preliminary data.</text>
</comment>
<dbReference type="Pfam" id="PF01370">
    <property type="entry name" value="Epimerase"/>
    <property type="match status" value="1"/>
</dbReference>
<feature type="domain" description="NAD-dependent epimerase/dehydratase" evidence="2">
    <location>
        <begin position="17"/>
        <end position="284"/>
    </location>
</feature>
<comment type="similarity">
    <text evidence="1">Belongs to the NAD(P)-dependent epimerase/dehydratase family.</text>
</comment>
<sequence length="379" mass="40900">MARLDYPRETLVTRTCLVTGGAGFIGCAISRDLANAFDRVVALDNMHPQIHPSQGRPAELDERVELHRLDVSVAEDWDHALAEAAPDVIVHLAAETGTGQSLTEASRHASVNVVGTTQMLDALVRHEIRPDKIVLASSRAVYGEGQWVDHEGRPSYPGQRTHAMLRAGQWDFKGLTPSVQSSTTVKASPANVYAATKFCQENLVTSWCGSFGVTPVLYRLQNVYGPGQSLINPYTGIVSLFARLARSGKSIPVYEDGQIVRDFVFIDDVASAIVAGVLHSPAAVQPYDIGLGERTTIMQIAQAIAEHYGAPAPHVTGQFRDGDVRAAWADTTRARQALDWEPLVGVTEGINRLCDWIDAQADASADTATAMSTDTATEV</sequence>
<protein>
    <submittedName>
        <fullName evidence="3">NAD dependent epimerase/dehydratase family protein</fullName>
    </submittedName>
</protein>
<evidence type="ECO:0000313" key="4">
    <source>
        <dbReference type="Proteomes" id="UP000016536"/>
    </source>
</evidence>
<dbReference type="InterPro" id="IPR001509">
    <property type="entry name" value="Epimerase_deHydtase"/>
</dbReference>
<evidence type="ECO:0000259" key="2">
    <source>
        <dbReference type="Pfam" id="PF01370"/>
    </source>
</evidence>
<organism evidence="3 4">
    <name type="scientific">Actinomyces johnsonii F0542</name>
    <dbReference type="NCBI Taxonomy" id="1321818"/>
    <lineage>
        <taxon>Bacteria</taxon>
        <taxon>Bacillati</taxon>
        <taxon>Actinomycetota</taxon>
        <taxon>Actinomycetes</taxon>
        <taxon>Actinomycetales</taxon>
        <taxon>Actinomycetaceae</taxon>
        <taxon>Actinomyces</taxon>
    </lineage>
</organism>
<gene>
    <name evidence="3" type="ORF">HMPREF1979_01004</name>
</gene>
<accession>U1QTK5</accession>
<evidence type="ECO:0000256" key="1">
    <source>
        <dbReference type="ARBA" id="ARBA00007637"/>
    </source>
</evidence>
<name>U1QTK5_9ACTO</name>
<dbReference type="SUPFAM" id="SSF51735">
    <property type="entry name" value="NAD(P)-binding Rossmann-fold domains"/>
    <property type="match status" value="1"/>
</dbReference>